<comment type="caution">
    <text evidence="3">The sequence shown here is derived from an EMBL/GenBank/DDBJ whole genome shotgun (WGS) entry which is preliminary data.</text>
</comment>
<dbReference type="Proteomes" id="UP000760494">
    <property type="component" value="Unassembled WGS sequence"/>
</dbReference>
<dbReference type="EMBL" id="CABFJX010000417">
    <property type="protein sequence ID" value="VTT82852.1"/>
    <property type="molecule type" value="Genomic_DNA"/>
</dbReference>
<reference evidence="3" key="1">
    <citation type="submission" date="2019-05" db="EMBL/GenBank/DDBJ databases">
        <authorList>
            <person name="Piombo E."/>
        </authorList>
    </citation>
    <scope>NUCLEOTIDE SEQUENCE</scope>
    <source>
        <strain evidence="3">C2S</strain>
    </source>
</reference>
<feature type="compositionally biased region" description="Acidic residues" evidence="1">
    <location>
        <begin position="45"/>
        <end position="66"/>
    </location>
</feature>
<evidence type="ECO:0000256" key="1">
    <source>
        <dbReference type="SAM" id="MobiDB-lite"/>
    </source>
</evidence>
<keyword evidence="2" id="KW-0812">Transmembrane</keyword>
<proteinExistence type="predicted"/>
<feature type="transmembrane region" description="Helical" evidence="2">
    <location>
        <begin position="6"/>
        <end position="30"/>
    </location>
</feature>
<organism evidence="3 4">
    <name type="scientific">Fusarium fujikuroi</name>
    <name type="common">Bakanae and foot rot disease fungus</name>
    <name type="synonym">Gibberella fujikuroi</name>
    <dbReference type="NCBI Taxonomy" id="5127"/>
    <lineage>
        <taxon>Eukaryota</taxon>
        <taxon>Fungi</taxon>
        <taxon>Dikarya</taxon>
        <taxon>Ascomycota</taxon>
        <taxon>Pezizomycotina</taxon>
        <taxon>Sordariomycetes</taxon>
        <taxon>Hypocreomycetidae</taxon>
        <taxon>Hypocreales</taxon>
        <taxon>Nectriaceae</taxon>
        <taxon>Fusarium</taxon>
        <taxon>Fusarium fujikuroi species complex</taxon>
    </lineage>
</organism>
<evidence type="ECO:0000256" key="2">
    <source>
        <dbReference type="SAM" id="Phobius"/>
    </source>
</evidence>
<evidence type="ECO:0000313" key="4">
    <source>
        <dbReference type="Proteomes" id="UP000760494"/>
    </source>
</evidence>
<accession>A0A9Q9RZR6</accession>
<evidence type="ECO:0000313" key="3">
    <source>
        <dbReference type="EMBL" id="VTT82852.1"/>
    </source>
</evidence>
<feature type="region of interest" description="Disordered" evidence="1">
    <location>
        <begin position="41"/>
        <end position="104"/>
    </location>
</feature>
<name>A0A9Q9RZR6_FUSFU</name>
<keyword evidence="2" id="KW-1133">Transmembrane helix</keyword>
<dbReference type="AlphaFoldDB" id="A0A9Q9RZR6"/>
<sequence length="104" mass="11819">MAIEYIICYIGLFILAILGSYYNTIFPALLQEVHSLEEHWNPYYETDDEDDGSDEDDDSAGSDDDESGRYLDSSEAIYTDHIPKDDEGYSPGMSTCEINKPFQK</sequence>
<gene>
    <name evidence="3" type="ORF">C2S_12701</name>
</gene>
<keyword evidence="2" id="KW-0472">Membrane</keyword>
<protein>
    <submittedName>
        <fullName evidence="3">Uncharacterized protein</fullName>
    </submittedName>
</protein>